<accession>A0A6C0KS39</accession>
<proteinExistence type="predicted"/>
<dbReference type="EMBL" id="MN740945">
    <property type="protein sequence ID" value="QHU19148.1"/>
    <property type="molecule type" value="Genomic_DNA"/>
</dbReference>
<protein>
    <submittedName>
        <fullName evidence="1">Uncharacterized protein</fullName>
    </submittedName>
</protein>
<name>A0A6C0KS39_9ZZZZ</name>
<sequence>MNYDDNPNFIKVDDSKIINEKCIRWVKKIDECLEICTRSAGCDMVLGFNCHKVCKKNNPDSYEKLNKYFE</sequence>
<reference evidence="1" key="1">
    <citation type="journal article" date="2020" name="Nature">
        <title>Giant virus diversity and host interactions through global metagenomics.</title>
        <authorList>
            <person name="Schulz F."/>
            <person name="Roux S."/>
            <person name="Paez-Espino D."/>
            <person name="Jungbluth S."/>
            <person name="Walsh D.A."/>
            <person name="Denef V.J."/>
            <person name="McMahon K.D."/>
            <person name="Konstantinidis K.T."/>
            <person name="Eloe-Fadrosh E.A."/>
            <person name="Kyrpides N.C."/>
            <person name="Woyke T."/>
        </authorList>
    </citation>
    <scope>NUCLEOTIDE SEQUENCE</scope>
    <source>
        <strain evidence="1">GVMAG-S-3300013014-104</strain>
    </source>
</reference>
<evidence type="ECO:0000313" key="1">
    <source>
        <dbReference type="EMBL" id="QHU19148.1"/>
    </source>
</evidence>
<dbReference type="AlphaFoldDB" id="A0A6C0KS39"/>
<organism evidence="1">
    <name type="scientific">viral metagenome</name>
    <dbReference type="NCBI Taxonomy" id="1070528"/>
    <lineage>
        <taxon>unclassified sequences</taxon>
        <taxon>metagenomes</taxon>
        <taxon>organismal metagenomes</taxon>
    </lineage>
</organism>